<dbReference type="InterPro" id="IPR036271">
    <property type="entry name" value="Tet_transcr_reg_TetR-rel_C_sf"/>
</dbReference>
<dbReference type="Pfam" id="PF00440">
    <property type="entry name" value="TetR_N"/>
    <property type="match status" value="1"/>
</dbReference>
<dbReference type="Proteomes" id="UP001560296">
    <property type="component" value="Unassembled WGS sequence"/>
</dbReference>
<gene>
    <name evidence="6" type="ORF">AB5S05_20440</name>
</gene>
<reference evidence="6 7" key="1">
    <citation type="submission" date="2024-07" db="EMBL/GenBank/DDBJ databases">
        <authorList>
            <person name="Li M."/>
        </authorList>
    </citation>
    <scope>NUCLEOTIDE SEQUENCE [LARGE SCALE GENOMIC DNA]</scope>
    <source>
        <strain evidence="6 7">25A3E</strain>
    </source>
</reference>
<dbReference type="Gene3D" id="1.10.357.10">
    <property type="entry name" value="Tetracycline Repressor, domain 2"/>
    <property type="match status" value="1"/>
</dbReference>
<evidence type="ECO:0000256" key="4">
    <source>
        <dbReference type="PROSITE-ProRule" id="PRU00335"/>
    </source>
</evidence>
<dbReference type="PROSITE" id="PS50977">
    <property type="entry name" value="HTH_TETR_2"/>
    <property type="match status" value="1"/>
</dbReference>
<dbReference type="InterPro" id="IPR009057">
    <property type="entry name" value="Homeodomain-like_sf"/>
</dbReference>
<dbReference type="PRINTS" id="PR00455">
    <property type="entry name" value="HTHTETR"/>
</dbReference>
<dbReference type="RefSeq" id="WP_369289364.1">
    <property type="nucleotide sequence ID" value="NZ_JBFTEG010000025.1"/>
</dbReference>
<dbReference type="InterPro" id="IPR001647">
    <property type="entry name" value="HTH_TetR"/>
</dbReference>
<sequence>MNTKRKTSHDCPDRTDDASLARIEQIRSKALELFAERGFSQVGMRELALRLGIGAGSFYHHFVSKEQMLFELIEELYEDLHDAATLTRAGSATQRLEGLLRAHIALHERRSLHFLMAEQELRNLSPAHYQQIRQMREQYESELLSRLRAAGAQAPETVLRACVEATVTWLNSLSISGAASELDTTQRLALTHDMVMGALSGVLPAAGRNGSIVVALQAVAAAQQA</sequence>
<name>A0ABV3YZ93_9PSED</name>
<dbReference type="PANTHER" id="PTHR30055:SF234">
    <property type="entry name" value="HTH-TYPE TRANSCRIPTIONAL REGULATOR BETI"/>
    <property type="match status" value="1"/>
</dbReference>
<evidence type="ECO:0000313" key="6">
    <source>
        <dbReference type="EMBL" id="MEX6504429.1"/>
    </source>
</evidence>
<keyword evidence="3" id="KW-0804">Transcription</keyword>
<keyword evidence="7" id="KW-1185">Reference proteome</keyword>
<feature type="domain" description="HTH tetR-type" evidence="5">
    <location>
        <begin position="20"/>
        <end position="80"/>
    </location>
</feature>
<dbReference type="PANTHER" id="PTHR30055">
    <property type="entry name" value="HTH-TYPE TRANSCRIPTIONAL REGULATOR RUTR"/>
    <property type="match status" value="1"/>
</dbReference>
<dbReference type="InterPro" id="IPR050109">
    <property type="entry name" value="HTH-type_TetR-like_transc_reg"/>
</dbReference>
<feature type="DNA-binding region" description="H-T-H motif" evidence="4">
    <location>
        <begin position="43"/>
        <end position="62"/>
    </location>
</feature>
<proteinExistence type="predicted"/>
<evidence type="ECO:0000313" key="7">
    <source>
        <dbReference type="Proteomes" id="UP001560296"/>
    </source>
</evidence>
<keyword evidence="2 4" id="KW-0238">DNA-binding</keyword>
<dbReference type="SUPFAM" id="SSF46689">
    <property type="entry name" value="Homeodomain-like"/>
    <property type="match status" value="1"/>
</dbReference>
<keyword evidence="1" id="KW-0805">Transcription regulation</keyword>
<evidence type="ECO:0000256" key="3">
    <source>
        <dbReference type="ARBA" id="ARBA00023163"/>
    </source>
</evidence>
<dbReference type="InterPro" id="IPR041490">
    <property type="entry name" value="KstR2_TetR_C"/>
</dbReference>
<evidence type="ECO:0000256" key="1">
    <source>
        <dbReference type="ARBA" id="ARBA00023015"/>
    </source>
</evidence>
<comment type="caution">
    <text evidence="6">The sequence shown here is derived from an EMBL/GenBank/DDBJ whole genome shotgun (WGS) entry which is preliminary data.</text>
</comment>
<organism evidence="6 7">
    <name type="scientific">Pseudomonas zhanjiangensis</name>
    <dbReference type="NCBI Taxonomy" id="3239015"/>
    <lineage>
        <taxon>Bacteria</taxon>
        <taxon>Pseudomonadati</taxon>
        <taxon>Pseudomonadota</taxon>
        <taxon>Gammaproteobacteria</taxon>
        <taxon>Pseudomonadales</taxon>
        <taxon>Pseudomonadaceae</taxon>
        <taxon>Pseudomonas</taxon>
    </lineage>
</organism>
<evidence type="ECO:0000259" key="5">
    <source>
        <dbReference type="PROSITE" id="PS50977"/>
    </source>
</evidence>
<dbReference type="SUPFAM" id="SSF48498">
    <property type="entry name" value="Tetracyclin repressor-like, C-terminal domain"/>
    <property type="match status" value="1"/>
</dbReference>
<dbReference type="EMBL" id="JBFTEG010000025">
    <property type="protein sequence ID" value="MEX6504429.1"/>
    <property type="molecule type" value="Genomic_DNA"/>
</dbReference>
<evidence type="ECO:0000256" key="2">
    <source>
        <dbReference type="ARBA" id="ARBA00023125"/>
    </source>
</evidence>
<accession>A0ABV3YZ93</accession>
<protein>
    <submittedName>
        <fullName evidence="6">TetR/AcrR family transcriptional regulator</fullName>
    </submittedName>
</protein>
<dbReference type="Gene3D" id="1.10.10.60">
    <property type="entry name" value="Homeodomain-like"/>
    <property type="match status" value="1"/>
</dbReference>
<dbReference type="Pfam" id="PF17932">
    <property type="entry name" value="TetR_C_24"/>
    <property type="match status" value="1"/>
</dbReference>